<feature type="region of interest" description="Disordered" evidence="1">
    <location>
        <begin position="181"/>
        <end position="211"/>
    </location>
</feature>
<protein>
    <submittedName>
        <fullName evidence="2">Uncharacterized protein</fullName>
    </submittedName>
</protein>
<name>A0A0K1QDQ6_9BACT</name>
<keyword evidence="3" id="KW-1185">Reference proteome</keyword>
<proteinExistence type="predicted"/>
<evidence type="ECO:0000313" key="2">
    <source>
        <dbReference type="EMBL" id="AKV03894.1"/>
    </source>
</evidence>
<dbReference type="KEGG" id="llu:AKJ09_10557"/>
<reference evidence="2 3" key="1">
    <citation type="submission" date="2015-08" db="EMBL/GenBank/DDBJ databases">
        <authorList>
            <person name="Babu N.S."/>
            <person name="Beckwith C.J."/>
            <person name="Beseler K.G."/>
            <person name="Brison A."/>
            <person name="Carone J.V."/>
            <person name="Caskin T.P."/>
            <person name="Diamond M."/>
            <person name="Durham M.E."/>
            <person name="Foxe J.M."/>
            <person name="Go M."/>
            <person name="Henderson B.A."/>
            <person name="Jones I.B."/>
            <person name="McGettigan J.A."/>
            <person name="Micheletti S.J."/>
            <person name="Nasrallah M.E."/>
            <person name="Ortiz D."/>
            <person name="Piller C.R."/>
            <person name="Privatt S.R."/>
            <person name="Schneider S.L."/>
            <person name="Sharp S."/>
            <person name="Smith T.C."/>
            <person name="Stanton J.D."/>
            <person name="Ullery H.E."/>
            <person name="Wilson R.J."/>
            <person name="Serrano M.G."/>
            <person name="Buck G."/>
            <person name="Lee V."/>
            <person name="Wang Y."/>
            <person name="Carvalho R."/>
            <person name="Voegtly L."/>
            <person name="Shi R."/>
            <person name="Duckworth R."/>
            <person name="Johnson A."/>
            <person name="Loviza R."/>
            <person name="Walstead R."/>
            <person name="Shah Z."/>
            <person name="Kiflezghi M."/>
            <person name="Wade K."/>
            <person name="Ball S.L."/>
            <person name="Bradley K.W."/>
            <person name="Asai D.J."/>
            <person name="Bowman C.A."/>
            <person name="Russell D.A."/>
            <person name="Pope W.H."/>
            <person name="Jacobs-Sera D."/>
            <person name="Hendrix R.W."/>
            <person name="Hatfull G.F."/>
        </authorList>
    </citation>
    <scope>NUCLEOTIDE SEQUENCE [LARGE SCALE GENOMIC DNA]</scope>
    <source>
        <strain evidence="2 3">DSM 27648</strain>
    </source>
</reference>
<dbReference type="AlphaFoldDB" id="A0A0K1QDQ6"/>
<sequence>MARAIARSTLPATLRATRHRAVDGSGRAVIRGLARACSPAAGVRARLGTAVPTRLRRAGNALTNLVEARAVIAPREGPVDVGLTNGLLLAAHSARARCHLIDGGARSTRVGCRSRVLSGVLPCGGVVPGVLSGVLSGVLPCGGVAIVARTGKPRRVVLLLLRRAAVHGQGLRRQIAATVRATSHRYERSKETRNSNADQTGPTEKHTVTAPLPFANAAEKIAYRKGIEPTKVTLARLTIGTPQSSMTLYKKR</sequence>
<accession>A0A0K1QDQ6</accession>
<gene>
    <name evidence="2" type="ORF">AKJ09_10557</name>
</gene>
<evidence type="ECO:0000256" key="1">
    <source>
        <dbReference type="SAM" id="MobiDB-lite"/>
    </source>
</evidence>
<feature type="compositionally biased region" description="Basic and acidic residues" evidence="1">
    <location>
        <begin position="184"/>
        <end position="193"/>
    </location>
</feature>
<evidence type="ECO:0000313" key="3">
    <source>
        <dbReference type="Proteomes" id="UP000064967"/>
    </source>
</evidence>
<dbReference type="Proteomes" id="UP000064967">
    <property type="component" value="Chromosome"/>
</dbReference>
<dbReference type="EMBL" id="CP012333">
    <property type="protein sequence ID" value="AKV03894.1"/>
    <property type="molecule type" value="Genomic_DNA"/>
</dbReference>
<organism evidence="2 3">
    <name type="scientific">Labilithrix luteola</name>
    <dbReference type="NCBI Taxonomy" id="1391654"/>
    <lineage>
        <taxon>Bacteria</taxon>
        <taxon>Pseudomonadati</taxon>
        <taxon>Myxococcota</taxon>
        <taxon>Polyangia</taxon>
        <taxon>Polyangiales</taxon>
        <taxon>Labilitrichaceae</taxon>
        <taxon>Labilithrix</taxon>
    </lineage>
</organism>